<protein>
    <submittedName>
        <fullName evidence="1">Uncharacterized protein</fullName>
    </submittedName>
</protein>
<comment type="caution">
    <text evidence="1">The sequence shown here is derived from an EMBL/GenBank/DDBJ whole genome shotgun (WGS) entry which is preliminary data.</text>
</comment>
<sequence length="61" mass="7276">MKREDFVAEKAILVTQLEIAYKILQGTNEKSERKFRICQNVLTWLNEISLKVYYDDLEIKP</sequence>
<proteinExistence type="predicted"/>
<gene>
    <name evidence="1" type="ORF">A2Y62_21180</name>
</gene>
<reference evidence="1 2" key="1">
    <citation type="journal article" date="2016" name="Nat. Commun.">
        <title>Thousands of microbial genomes shed light on interconnected biogeochemical processes in an aquifer system.</title>
        <authorList>
            <person name="Anantharaman K."/>
            <person name="Brown C.T."/>
            <person name="Hug L.A."/>
            <person name="Sharon I."/>
            <person name="Castelle C.J."/>
            <person name="Probst A.J."/>
            <person name="Thomas B.C."/>
            <person name="Singh A."/>
            <person name="Wilkins M.J."/>
            <person name="Karaoz U."/>
            <person name="Brodie E.L."/>
            <person name="Williams K.H."/>
            <person name="Hubbard S.S."/>
            <person name="Banfield J.F."/>
        </authorList>
    </citation>
    <scope>NUCLEOTIDE SEQUENCE [LARGE SCALE GENOMIC DNA]</scope>
</reference>
<dbReference type="STRING" id="1817863.A2Y62_21180"/>
<dbReference type="Proteomes" id="UP000178943">
    <property type="component" value="Unassembled WGS sequence"/>
</dbReference>
<dbReference type="AlphaFoldDB" id="A0A1F5V4Y5"/>
<evidence type="ECO:0000313" key="1">
    <source>
        <dbReference type="EMBL" id="OGF58476.1"/>
    </source>
</evidence>
<evidence type="ECO:0000313" key="2">
    <source>
        <dbReference type="Proteomes" id="UP000178943"/>
    </source>
</evidence>
<dbReference type="EMBL" id="MFGW01000245">
    <property type="protein sequence ID" value="OGF58476.1"/>
    <property type="molecule type" value="Genomic_DNA"/>
</dbReference>
<accession>A0A1F5V4Y5</accession>
<name>A0A1F5V4Y5_9BACT</name>
<organism evidence="1 2">
    <name type="scientific">Candidatus Fischerbacteria bacterium RBG_13_37_8</name>
    <dbReference type="NCBI Taxonomy" id="1817863"/>
    <lineage>
        <taxon>Bacteria</taxon>
        <taxon>Candidatus Fischeribacteriota</taxon>
    </lineage>
</organism>